<dbReference type="GO" id="GO:0016491">
    <property type="term" value="F:oxidoreductase activity"/>
    <property type="evidence" value="ECO:0007669"/>
    <property type="project" value="InterPro"/>
</dbReference>
<feature type="domain" description="Enoyl reductase (ER)" evidence="1">
    <location>
        <begin position="20"/>
        <end position="344"/>
    </location>
</feature>
<name>A0A2P8E0Y2_9ACTN</name>
<evidence type="ECO:0000259" key="1">
    <source>
        <dbReference type="SMART" id="SM00829"/>
    </source>
</evidence>
<dbReference type="RefSeq" id="WP_106537557.1">
    <property type="nucleotide sequence ID" value="NZ_ML142902.1"/>
</dbReference>
<evidence type="ECO:0000313" key="3">
    <source>
        <dbReference type="Proteomes" id="UP000243528"/>
    </source>
</evidence>
<reference evidence="2 3" key="1">
    <citation type="submission" date="2018-03" db="EMBL/GenBank/DDBJ databases">
        <title>Genomic Encyclopedia of Archaeal and Bacterial Type Strains, Phase II (KMG-II): from individual species to whole genera.</title>
        <authorList>
            <person name="Goeker M."/>
        </authorList>
    </citation>
    <scope>NUCLEOTIDE SEQUENCE [LARGE SCALE GENOMIC DNA]</scope>
    <source>
        <strain evidence="2 3">DSM 45211</strain>
    </source>
</reference>
<proteinExistence type="predicted"/>
<dbReference type="Pfam" id="PF08240">
    <property type="entry name" value="ADH_N"/>
    <property type="match status" value="1"/>
</dbReference>
<dbReference type="Proteomes" id="UP000243528">
    <property type="component" value="Unassembled WGS sequence"/>
</dbReference>
<organism evidence="2 3">
    <name type="scientific">Haloactinopolyspora alba</name>
    <dbReference type="NCBI Taxonomy" id="648780"/>
    <lineage>
        <taxon>Bacteria</taxon>
        <taxon>Bacillati</taxon>
        <taxon>Actinomycetota</taxon>
        <taxon>Actinomycetes</taxon>
        <taxon>Jiangellales</taxon>
        <taxon>Jiangellaceae</taxon>
        <taxon>Haloactinopolyspora</taxon>
    </lineage>
</organism>
<dbReference type="PANTHER" id="PTHR43677:SF4">
    <property type="entry name" value="QUINONE OXIDOREDUCTASE-LIKE PROTEIN 2"/>
    <property type="match status" value="1"/>
</dbReference>
<accession>A0A2P8E0Y2</accession>
<evidence type="ECO:0000313" key="2">
    <source>
        <dbReference type="EMBL" id="PSL03134.1"/>
    </source>
</evidence>
<dbReference type="SUPFAM" id="SSF51735">
    <property type="entry name" value="NAD(P)-binding Rossmann-fold domains"/>
    <property type="match status" value="1"/>
</dbReference>
<dbReference type="Pfam" id="PF13602">
    <property type="entry name" value="ADH_zinc_N_2"/>
    <property type="match status" value="1"/>
</dbReference>
<comment type="caution">
    <text evidence="2">The sequence shown here is derived from an EMBL/GenBank/DDBJ whole genome shotgun (WGS) entry which is preliminary data.</text>
</comment>
<dbReference type="OrthoDB" id="2665481at2"/>
<dbReference type="Gene3D" id="3.90.180.10">
    <property type="entry name" value="Medium-chain alcohol dehydrogenases, catalytic domain"/>
    <property type="match status" value="1"/>
</dbReference>
<dbReference type="SMART" id="SM00829">
    <property type="entry name" value="PKS_ER"/>
    <property type="match status" value="1"/>
</dbReference>
<dbReference type="InterPro" id="IPR051397">
    <property type="entry name" value="Zn-ADH-like_protein"/>
</dbReference>
<dbReference type="PANTHER" id="PTHR43677">
    <property type="entry name" value="SHORT-CHAIN DEHYDROGENASE/REDUCTASE"/>
    <property type="match status" value="1"/>
</dbReference>
<dbReference type="InterPro" id="IPR011032">
    <property type="entry name" value="GroES-like_sf"/>
</dbReference>
<dbReference type="InterPro" id="IPR013154">
    <property type="entry name" value="ADH-like_N"/>
</dbReference>
<dbReference type="AlphaFoldDB" id="A0A2P8E0Y2"/>
<sequence length="347" mass="36513">MYTSQDRRIHHRNVVVGRFGGAEQLHLSETVSPEPPPGHTRVRVLAAGVGLTDVMARDGDYILQRKTPFTPGYELAGEVVDHGSGTGAAAAALPPGTTVAAALTAMGAYAEYVTVPTWLLVPLPDGLDPVAAAGVPLDHLTAVSVLDTHARVEAGDRVLIQGASGGVGSALSRLGRLRGLRMYGTASAPGSADRLAANGVTFIDYRSQDVEATVRAFEPDGLDAVFDHLGGQSLRTGYRLLGRGGVLVSYAFAGRPGHMVADTVRGAARVTLMGLRPGRRTALTMVPKQIRTDHDWYRTNLRRLLELAARGEIDAAPAATFPLADAAHAHAALESRDISGKIVLTTD</sequence>
<dbReference type="InterPro" id="IPR036291">
    <property type="entry name" value="NAD(P)-bd_dom_sf"/>
</dbReference>
<protein>
    <submittedName>
        <fullName evidence="2">NADPH:quinone reductase-like Zn-dependent oxidoreductase</fullName>
    </submittedName>
</protein>
<keyword evidence="3" id="KW-1185">Reference proteome</keyword>
<dbReference type="SUPFAM" id="SSF50129">
    <property type="entry name" value="GroES-like"/>
    <property type="match status" value="1"/>
</dbReference>
<gene>
    <name evidence="2" type="ORF">CLV30_10846</name>
</gene>
<dbReference type="InterPro" id="IPR020843">
    <property type="entry name" value="ER"/>
</dbReference>
<dbReference type="EMBL" id="PYGE01000008">
    <property type="protein sequence ID" value="PSL03134.1"/>
    <property type="molecule type" value="Genomic_DNA"/>
</dbReference>
<dbReference type="Gene3D" id="3.40.50.720">
    <property type="entry name" value="NAD(P)-binding Rossmann-like Domain"/>
    <property type="match status" value="1"/>
</dbReference>